<evidence type="ECO:0000313" key="11">
    <source>
        <dbReference type="Proteomes" id="UP000809910"/>
    </source>
</evidence>
<feature type="transmembrane region" description="Helical" evidence="8">
    <location>
        <begin position="256"/>
        <end position="276"/>
    </location>
</feature>
<dbReference type="PANTHER" id="PTHR30012">
    <property type="entry name" value="GENERAL SECRETION PATHWAY PROTEIN"/>
    <property type="match status" value="1"/>
</dbReference>
<protein>
    <submittedName>
        <fullName evidence="10">Type II secretion system F family protein</fullName>
    </submittedName>
</protein>
<keyword evidence="11" id="KW-1185">Reference proteome</keyword>
<evidence type="ECO:0000256" key="1">
    <source>
        <dbReference type="ARBA" id="ARBA00004651"/>
    </source>
</evidence>
<name>A0ABS1WBF7_9GAMM</name>
<organism evidence="10 11">
    <name type="scientific">Legionella bononiensis</name>
    <dbReference type="NCBI Taxonomy" id="2793102"/>
    <lineage>
        <taxon>Bacteria</taxon>
        <taxon>Pseudomonadati</taxon>
        <taxon>Pseudomonadota</taxon>
        <taxon>Gammaproteobacteria</taxon>
        <taxon>Legionellales</taxon>
        <taxon>Legionellaceae</taxon>
        <taxon>Legionella</taxon>
    </lineage>
</organism>
<evidence type="ECO:0000256" key="2">
    <source>
        <dbReference type="ARBA" id="ARBA00005745"/>
    </source>
</evidence>
<proteinExistence type="inferred from homology"/>
<evidence type="ECO:0000313" key="10">
    <source>
        <dbReference type="EMBL" id="MBL7526683.1"/>
    </source>
</evidence>
<accession>A0ABS1WBF7</accession>
<evidence type="ECO:0000256" key="6">
    <source>
        <dbReference type="ARBA" id="ARBA00023136"/>
    </source>
</evidence>
<dbReference type="Gene3D" id="1.20.81.30">
    <property type="entry name" value="Type II secretion system (T2SS), domain F"/>
    <property type="match status" value="2"/>
</dbReference>
<evidence type="ECO:0000256" key="3">
    <source>
        <dbReference type="ARBA" id="ARBA00022475"/>
    </source>
</evidence>
<keyword evidence="3" id="KW-1003">Cell membrane</keyword>
<dbReference type="InterPro" id="IPR003004">
    <property type="entry name" value="GspF/PilC"/>
</dbReference>
<keyword evidence="4 8" id="KW-0812">Transmembrane</keyword>
<comment type="subcellular location">
    <subcellularLocation>
        <location evidence="1">Cell membrane</location>
        <topology evidence="1">Multi-pass membrane protein</topology>
    </subcellularLocation>
</comment>
<feature type="region of interest" description="Disordered" evidence="7">
    <location>
        <begin position="1"/>
        <end position="25"/>
    </location>
</feature>
<dbReference type="PANTHER" id="PTHR30012:SF4">
    <property type="entry name" value="MSHA BIOGENESIS PROTEIN MSHG"/>
    <property type="match status" value="1"/>
</dbReference>
<dbReference type="Pfam" id="PF00482">
    <property type="entry name" value="T2SSF"/>
    <property type="match status" value="2"/>
</dbReference>
<dbReference type="Proteomes" id="UP000809910">
    <property type="component" value="Unassembled WGS sequence"/>
</dbReference>
<dbReference type="RefSeq" id="WP_203111495.1">
    <property type="nucleotide sequence ID" value="NZ_JADOBG010000021.1"/>
</dbReference>
<evidence type="ECO:0000259" key="9">
    <source>
        <dbReference type="Pfam" id="PF00482"/>
    </source>
</evidence>
<comment type="caution">
    <text evidence="10">The sequence shown here is derived from an EMBL/GenBank/DDBJ whole genome shotgun (WGS) entry which is preliminary data.</text>
</comment>
<evidence type="ECO:0000256" key="5">
    <source>
        <dbReference type="ARBA" id="ARBA00022989"/>
    </source>
</evidence>
<keyword evidence="6 8" id="KW-0472">Membrane</keyword>
<feature type="compositionally biased region" description="Polar residues" evidence="7">
    <location>
        <begin position="1"/>
        <end position="24"/>
    </location>
</feature>
<keyword evidence="5 8" id="KW-1133">Transmembrane helix</keyword>
<comment type="similarity">
    <text evidence="2">Belongs to the GSP F family.</text>
</comment>
<evidence type="ECO:0000256" key="4">
    <source>
        <dbReference type="ARBA" id="ARBA00022692"/>
    </source>
</evidence>
<feature type="transmembrane region" description="Helical" evidence="8">
    <location>
        <begin position="176"/>
        <end position="202"/>
    </location>
</feature>
<evidence type="ECO:0000256" key="8">
    <source>
        <dbReference type="SAM" id="Phobius"/>
    </source>
</evidence>
<dbReference type="EMBL" id="JADWVN010000016">
    <property type="protein sequence ID" value="MBL7526683.1"/>
    <property type="molecule type" value="Genomic_DNA"/>
</dbReference>
<feature type="domain" description="Type II secretion system protein GspF" evidence="9">
    <location>
        <begin position="275"/>
        <end position="397"/>
    </location>
</feature>
<dbReference type="PRINTS" id="PR00812">
    <property type="entry name" value="BCTERIALGSPF"/>
</dbReference>
<feature type="domain" description="Type II secretion system protein GspF" evidence="9">
    <location>
        <begin position="72"/>
        <end position="195"/>
    </location>
</feature>
<dbReference type="InterPro" id="IPR042094">
    <property type="entry name" value="T2SS_GspF_sf"/>
</dbReference>
<evidence type="ECO:0000256" key="7">
    <source>
        <dbReference type="SAM" id="MobiDB-lite"/>
    </source>
</evidence>
<feature type="transmembrane region" description="Helical" evidence="8">
    <location>
        <begin position="378"/>
        <end position="399"/>
    </location>
</feature>
<gene>
    <name evidence="10" type="ORF">I5282_08880</name>
</gene>
<reference evidence="10 11" key="1">
    <citation type="submission" date="2020-12" db="EMBL/GenBank/DDBJ databases">
        <title>WGS of Legionella: environmental sample.</title>
        <authorList>
            <person name="Cristino S."/>
            <person name="Girolamini L."/>
            <person name="Salaris S."/>
            <person name="Pascale M.R."/>
            <person name="Mazzotta M."/>
            <person name="Orsini M."/>
            <person name="Grottola A."/>
        </authorList>
    </citation>
    <scope>NUCLEOTIDE SEQUENCE [LARGE SCALE GENOMIC DNA]</scope>
    <source>
        <strain evidence="10 11">30cs62</strain>
    </source>
</reference>
<dbReference type="InterPro" id="IPR018076">
    <property type="entry name" value="T2SS_GspF_dom"/>
</dbReference>
<sequence length="408" mass="45316">MPQYTYTARDQNGKSISGQRNASSPEELANQLIADNLIPIDISSSTATSSTPTKQKVKWFDSKVPHSELHMFCRQMYSLLHAGIPLATSVERLSETTHNTTLSEALIQILHTLNKGTSLHVAMAQFPNIFSDFFLNLIIVGENTGNLDRIFLHLADYLELEVDITKKVKTALRYPTMVIVAIVVALLIINVFVIPSFAKLYASFQSQLPLPTRILMASSNFILSYWYLMIGFAVLTILGIRAYLKTDSGAIFWGRLQLKIPIIGWLIHRILLARFARLLALVLRAGIPAVEGIQMVGASTGNLYVANKIKSVTDLIVRGNTISAAITQTELFPPLIIQMISLGEESGTIDELLDEVAEYYQREINYDIVRLSDAIEPILLVVMAGMVLILALGVLLPMWSMASLIQKR</sequence>
<feature type="transmembrane region" description="Helical" evidence="8">
    <location>
        <begin position="222"/>
        <end position="244"/>
    </location>
</feature>